<organism evidence="1 2">
    <name type="scientific">Aspergillus steynii IBT 23096</name>
    <dbReference type="NCBI Taxonomy" id="1392250"/>
    <lineage>
        <taxon>Eukaryota</taxon>
        <taxon>Fungi</taxon>
        <taxon>Dikarya</taxon>
        <taxon>Ascomycota</taxon>
        <taxon>Pezizomycotina</taxon>
        <taxon>Eurotiomycetes</taxon>
        <taxon>Eurotiomycetidae</taxon>
        <taxon>Eurotiales</taxon>
        <taxon>Aspergillaceae</taxon>
        <taxon>Aspergillus</taxon>
        <taxon>Aspergillus subgen. Circumdati</taxon>
    </lineage>
</organism>
<gene>
    <name evidence="1" type="ORF">P170DRAFT_476574</name>
</gene>
<reference evidence="1 2" key="1">
    <citation type="submission" date="2016-12" db="EMBL/GenBank/DDBJ databases">
        <title>The genomes of Aspergillus section Nigri reveals drivers in fungal speciation.</title>
        <authorList>
            <consortium name="DOE Joint Genome Institute"/>
            <person name="Vesth T.C."/>
            <person name="Nybo J."/>
            <person name="Theobald S."/>
            <person name="Brandl J."/>
            <person name="Frisvad J.C."/>
            <person name="Nielsen K.F."/>
            <person name="Lyhne E.K."/>
            <person name="Kogle M.E."/>
            <person name="Kuo A."/>
            <person name="Riley R."/>
            <person name="Clum A."/>
            <person name="Nolan M."/>
            <person name="Lipzen A."/>
            <person name="Salamov A."/>
            <person name="Henrissat B."/>
            <person name="Wiebenga A."/>
            <person name="De Vries R.P."/>
            <person name="Grigoriev I.V."/>
            <person name="Mortensen U.H."/>
            <person name="Andersen M.R."/>
            <person name="Baker S.E."/>
        </authorList>
    </citation>
    <scope>NUCLEOTIDE SEQUENCE [LARGE SCALE GENOMIC DNA]</scope>
    <source>
        <strain evidence="1 2">IBT 23096</strain>
    </source>
</reference>
<dbReference type="OrthoDB" id="4423012at2759"/>
<name>A0A2I2G4W9_9EURO</name>
<keyword evidence="2" id="KW-1185">Reference proteome</keyword>
<dbReference type="Proteomes" id="UP000234275">
    <property type="component" value="Unassembled WGS sequence"/>
</dbReference>
<protein>
    <submittedName>
        <fullName evidence="1">Uncharacterized protein</fullName>
    </submittedName>
</protein>
<proteinExistence type="predicted"/>
<dbReference type="RefSeq" id="XP_024703223.1">
    <property type="nucleotide sequence ID" value="XM_024853361.1"/>
</dbReference>
<dbReference type="AlphaFoldDB" id="A0A2I2G4W9"/>
<dbReference type="VEuPathDB" id="FungiDB:P170DRAFT_476574"/>
<evidence type="ECO:0000313" key="2">
    <source>
        <dbReference type="Proteomes" id="UP000234275"/>
    </source>
</evidence>
<accession>A0A2I2G4W9</accession>
<dbReference type="GeneID" id="36561059"/>
<sequence>MNVQELVKREWKPNAIINEASFFRDPGFFHAFSVLENVNRALLVGDHKQLSPPTFPPEGERIMNNIDVVTVSTCQLQMPTMMAK</sequence>
<comment type="caution">
    <text evidence="1">The sequence shown here is derived from an EMBL/GenBank/DDBJ whole genome shotgun (WGS) entry which is preliminary data.</text>
</comment>
<evidence type="ECO:0000313" key="1">
    <source>
        <dbReference type="EMBL" id="PLB47921.1"/>
    </source>
</evidence>
<dbReference type="EMBL" id="MSFO01000005">
    <property type="protein sequence ID" value="PLB47921.1"/>
    <property type="molecule type" value="Genomic_DNA"/>
</dbReference>